<keyword evidence="2" id="KW-0732">Signal</keyword>
<comment type="similarity">
    <text evidence="1">Belongs to the protein-tyrosine phosphatase family.</text>
</comment>
<keyword evidence="5" id="KW-1185">Reference proteome</keyword>
<name>A0A967ABK1_9FLAO</name>
<evidence type="ECO:0000313" key="5">
    <source>
        <dbReference type="Proteomes" id="UP000643701"/>
    </source>
</evidence>
<sequence>MKLNFIVFLIAISLASCADYEKGEQPPKTLTTEIDIVQNETGEYAMNFQDEKEWKMSVASSAEELDWNTLVPVKDYQQNPEATTRQFFGFVNKEGDSLVFSNKKIMLEGAHNFRDLGGMKTEDGKRVKFGMIYRADKLSDITENDVEKLQNLGIKTICDLRTTSETTEEPDRITSNASFAYFHLPVGKDSLMGGGGEKEMIKEIKKFDAEKSAAFMAEATRDFAVKFKDSYKSLYQKLNKNETPLVYHCTAGKDRTGVASALLLDVLGVSKEDIYADYLMSNYYRYAENEETLEKAAVYGIDHTTLRPFMEVRESYLDEAYAQINKEYSSVENYFIEGLGFTQDDLEKLRSLLLY</sequence>
<organism evidence="4 5">
    <name type="scientific">Psychroflexus maritimus</name>
    <dbReference type="NCBI Taxonomy" id="2714865"/>
    <lineage>
        <taxon>Bacteria</taxon>
        <taxon>Pseudomonadati</taxon>
        <taxon>Bacteroidota</taxon>
        <taxon>Flavobacteriia</taxon>
        <taxon>Flavobacteriales</taxon>
        <taxon>Flavobacteriaceae</taxon>
        <taxon>Psychroflexus</taxon>
    </lineage>
</organism>
<evidence type="ECO:0000256" key="1">
    <source>
        <dbReference type="ARBA" id="ARBA00009580"/>
    </source>
</evidence>
<dbReference type="GO" id="GO:0004721">
    <property type="term" value="F:phosphoprotein phosphatase activity"/>
    <property type="evidence" value="ECO:0007669"/>
    <property type="project" value="InterPro"/>
</dbReference>
<dbReference type="PROSITE" id="PS51257">
    <property type="entry name" value="PROKAR_LIPOPROTEIN"/>
    <property type="match status" value="1"/>
</dbReference>
<gene>
    <name evidence="4" type="ORF">G7034_03170</name>
</gene>
<dbReference type="Proteomes" id="UP000643701">
    <property type="component" value="Unassembled WGS sequence"/>
</dbReference>
<feature type="signal peptide" evidence="2">
    <location>
        <begin position="1"/>
        <end position="18"/>
    </location>
</feature>
<evidence type="ECO:0000259" key="3">
    <source>
        <dbReference type="PROSITE" id="PS50056"/>
    </source>
</evidence>
<evidence type="ECO:0000256" key="2">
    <source>
        <dbReference type="SAM" id="SignalP"/>
    </source>
</evidence>
<reference evidence="4" key="1">
    <citation type="submission" date="2020-03" db="EMBL/GenBank/DDBJ databases">
        <title>Psychroflexus Maritimus sp. nov., isolate from marine sediment.</title>
        <authorList>
            <person name="Zhong Y.-L."/>
        </authorList>
    </citation>
    <scope>NUCLEOTIDE SEQUENCE</scope>
    <source>
        <strain evidence="4">C1</strain>
    </source>
</reference>
<dbReference type="PANTHER" id="PTHR31126">
    <property type="entry name" value="TYROSINE-PROTEIN PHOSPHATASE"/>
    <property type="match status" value="1"/>
</dbReference>
<feature type="chain" id="PRO_5037102746" evidence="2">
    <location>
        <begin position="19"/>
        <end position="355"/>
    </location>
</feature>
<feature type="domain" description="Tyrosine specific protein phosphatases" evidence="3">
    <location>
        <begin position="225"/>
        <end position="264"/>
    </location>
</feature>
<evidence type="ECO:0000313" key="4">
    <source>
        <dbReference type="EMBL" id="NGZ89247.1"/>
    </source>
</evidence>
<dbReference type="PROSITE" id="PS50056">
    <property type="entry name" value="TYR_PHOSPHATASE_2"/>
    <property type="match status" value="1"/>
</dbReference>
<dbReference type="RefSeq" id="WP_166399515.1">
    <property type="nucleotide sequence ID" value="NZ_JAANAS010000034.1"/>
</dbReference>
<dbReference type="InterPro" id="IPR026893">
    <property type="entry name" value="Tyr/Ser_Pase_IphP-type"/>
</dbReference>
<dbReference type="SUPFAM" id="SSF52799">
    <property type="entry name" value="(Phosphotyrosine protein) phosphatases II"/>
    <property type="match status" value="1"/>
</dbReference>
<comment type="caution">
    <text evidence="4">The sequence shown here is derived from an EMBL/GenBank/DDBJ whole genome shotgun (WGS) entry which is preliminary data.</text>
</comment>
<dbReference type="PANTHER" id="PTHR31126:SF1">
    <property type="entry name" value="TYROSINE SPECIFIC PROTEIN PHOSPHATASES DOMAIN-CONTAINING PROTEIN"/>
    <property type="match status" value="1"/>
</dbReference>
<dbReference type="InterPro" id="IPR000387">
    <property type="entry name" value="Tyr_Pase_dom"/>
</dbReference>
<accession>A0A967ABK1</accession>
<dbReference type="EMBL" id="JAANAS010000034">
    <property type="protein sequence ID" value="NGZ89247.1"/>
    <property type="molecule type" value="Genomic_DNA"/>
</dbReference>
<dbReference type="InterPro" id="IPR029021">
    <property type="entry name" value="Prot-tyrosine_phosphatase-like"/>
</dbReference>
<protein>
    <submittedName>
        <fullName evidence="4">Tyrosine-protein phosphatase</fullName>
    </submittedName>
</protein>
<dbReference type="Gene3D" id="3.90.190.10">
    <property type="entry name" value="Protein tyrosine phosphatase superfamily"/>
    <property type="match status" value="1"/>
</dbReference>
<dbReference type="Pfam" id="PF13350">
    <property type="entry name" value="Y_phosphatase3"/>
    <property type="match status" value="1"/>
</dbReference>
<dbReference type="AlphaFoldDB" id="A0A967ABK1"/>
<proteinExistence type="inferred from homology"/>